<evidence type="ECO:0000259" key="15">
    <source>
        <dbReference type="PROSITE" id="PS52014"/>
    </source>
</evidence>
<dbReference type="PROSITE" id="PS50105">
    <property type="entry name" value="SAM_DOMAIN"/>
    <property type="match status" value="1"/>
</dbReference>
<feature type="region of interest" description="Disordered" evidence="12">
    <location>
        <begin position="447"/>
        <end position="524"/>
    </location>
</feature>
<dbReference type="Gene3D" id="1.10.150.50">
    <property type="entry name" value="Transcription Factor, Ets-1"/>
    <property type="match status" value="1"/>
</dbReference>
<dbReference type="CDD" id="cd09583">
    <property type="entry name" value="SAM_Atherin-like"/>
    <property type="match status" value="1"/>
</dbReference>
<dbReference type="InterPro" id="IPR001965">
    <property type="entry name" value="Znf_PHD"/>
</dbReference>
<evidence type="ECO:0000256" key="6">
    <source>
        <dbReference type="ARBA" id="ARBA00022771"/>
    </source>
</evidence>
<comment type="subcellular location">
    <subcellularLocation>
        <location evidence="1">Nucleus</location>
    </subcellularLocation>
</comment>
<evidence type="ECO:0000256" key="4">
    <source>
        <dbReference type="ARBA" id="ARBA00022553"/>
    </source>
</evidence>
<evidence type="ECO:0008006" key="18">
    <source>
        <dbReference type="Google" id="ProtNLM"/>
    </source>
</evidence>
<dbReference type="GO" id="GO:0042393">
    <property type="term" value="F:histone binding"/>
    <property type="evidence" value="ECO:0007669"/>
    <property type="project" value="TreeGrafter"/>
</dbReference>
<dbReference type="GO" id="GO:0003682">
    <property type="term" value="F:chromatin binding"/>
    <property type="evidence" value="ECO:0007669"/>
    <property type="project" value="TreeGrafter"/>
</dbReference>
<dbReference type="InterPro" id="IPR011011">
    <property type="entry name" value="Znf_FYVE_PHD"/>
</dbReference>
<feature type="domain" description="SAMD1-like winged helix (WH)" evidence="15">
    <location>
        <begin position="1"/>
        <end position="74"/>
    </location>
</feature>
<dbReference type="GO" id="GO:0003677">
    <property type="term" value="F:DNA binding"/>
    <property type="evidence" value="ECO:0007669"/>
    <property type="project" value="InterPro"/>
</dbReference>
<feature type="domain" description="PHD-type" evidence="13">
    <location>
        <begin position="333"/>
        <end position="392"/>
    </location>
</feature>
<dbReference type="PANTHER" id="PTHR12247:SF139">
    <property type="entry name" value="ATHERIN-RELATED"/>
    <property type="match status" value="1"/>
</dbReference>
<sequence>MSHPRCAEWILETIDQLRKRKARPDLQRICHMVKRRFGLSFRETEANIEKLVDSETVIKVDYKGSTSYRNAAKWKKSHLEGVVLNSKAARKKLLEAVRTLSCSHDKHSASNTIGRQGVTEEEISSWLEENFEGFHELKSPLASILLREVESGRLEKVSDGSYVFVEKHTDSMKTAKTSVSSPHSGSSGLHKSSSVPARRGRPPKNKKECCALETTAFSRRLVSSDSWYDASLDLNASKAAPASGDLRRQHLASGGETTPRSMARATVRPAVARQVGPQRLDFPSQKPNPFPRITAICEWYKMDGKSLIWKLKKSFGFEMEAPELERRPIFQPDQRCDYCHQTANHNTKGVFEALLVCKDCTAKAHPSCMDYSDELSMRARKGPWQCIDCKTCYICQDAGDPDLMLFCDGCDKGFHMNCHNPQVMEKPSGKWVCLECTEDGVVAEELERKEQERGMELVEEREQEIEHEAASPPSDLPPFPAQGLVKHKSGSGLPPTPAESPTEEAGARFERADQGPSRRKLSKVPRLIGNTYPDASDWSIDDVVHFFTSAGFSEQALAFRDQEIDGKSLLLMKRSDVLTGLSIKLGPALKIHRHVQRLQMAGMRTGSPA</sequence>
<evidence type="ECO:0000256" key="5">
    <source>
        <dbReference type="ARBA" id="ARBA00022723"/>
    </source>
</evidence>
<keyword evidence="2" id="KW-0678">Repressor</keyword>
<keyword evidence="9" id="KW-0156">Chromatin regulator</keyword>
<evidence type="ECO:0000256" key="7">
    <source>
        <dbReference type="ARBA" id="ARBA00022833"/>
    </source>
</evidence>
<keyword evidence="5" id="KW-0479">Metal-binding</keyword>
<dbReference type="InterPro" id="IPR048589">
    <property type="entry name" value="SAMD1-like_WH"/>
</dbReference>
<evidence type="ECO:0000259" key="13">
    <source>
        <dbReference type="PROSITE" id="PS50016"/>
    </source>
</evidence>
<dbReference type="GO" id="GO:0045892">
    <property type="term" value="P:negative regulation of DNA-templated transcription"/>
    <property type="evidence" value="ECO:0007669"/>
    <property type="project" value="TreeGrafter"/>
</dbReference>
<comment type="caution">
    <text evidence="16">The sequence shown here is derived from an EMBL/GenBank/DDBJ whole genome shotgun (WGS) entry which is preliminary data.</text>
</comment>
<feature type="compositionally biased region" description="Low complexity" evidence="12">
    <location>
        <begin position="178"/>
        <end position="196"/>
    </location>
</feature>
<dbReference type="OrthoDB" id="10004495at2759"/>
<feature type="region of interest" description="Disordered" evidence="12">
    <location>
        <begin position="171"/>
        <end position="209"/>
    </location>
</feature>
<dbReference type="SMART" id="SM00454">
    <property type="entry name" value="SAM"/>
    <property type="match status" value="1"/>
</dbReference>
<dbReference type="InterPro" id="IPR050548">
    <property type="entry name" value="PcG_chromatin_remod_factors"/>
</dbReference>
<feature type="compositionally biased region" description="Basic and acidic residues" evidence="12">
    <location>
        <begin position="447"/>
        <end position="469"/>
    </location>
</feature>
<dbReference type="Pfam" id="PF00536">
    <property type="entry name" value="SAM_1"/>
    <property type="match status" value="1"/>
</dbReference>
<evidence type="ECO:0000256" key="10">
    <source>
        <dbReference type="ARBA" id="ARBA00023242"/>
    </source>
</evidence>
<dbReference type="InterPro" id="IPR013083">
    <property type="entry name" value="Znf_RING/FYVE/PHD"/>
</dbReference>
<dbReference type="InterPro" id="IPR001660">
    <property type="entry name" value="SAM"/>
</dbReference>
<evidence type="ECO:0000256" key="2">
    <source>
        <dbReference type="ARBA" id="ARBA00022491"/>
    </source>
</evidence>
<dbReference type="PROSITE" id="PS50016">
    <property type="entry name" value="ZF_PHD_2"/>
    <property type="match status" value="2"/>
</dbReference>
<dbReference type="Pfam" id="PF00628">
    <property type="entry name" value="PHD"/>
    <property type="match status" value="1"/>
</dbReference>
<dbReference type="InterPro" id="IPR019787">
    <property type="entry name" value="Znf_PHD-finger"/>
</dbReference>
<evidence type="ECO:0000256" key="9">
    <source>
        <dbReference type="ARBA" id="ARBA00022853"/>
    </source>
</evidence>
<feature type="region of interest" description="Disordered" evidence="12">
    <location>
        <begin position="241"/>
        <end position="266"/>
    </location>
</feature>
<accession>A0A2T7NPK1</accession>
<evidence type="ECO:0000256" key="3">
    <source>
        <dbReference type="ARBA" id="ARBA00022499"/>
    </source>
</evidence>
<dbReference type="SMART" id="SM00249">
    <property type="entry name" value="PHD"/>
    <property type="match status" value="2"/>
</dbReference>
<dbReference type="EMBL" id="PZQS01000010">
    <property type="protein sequence ID" value="PVD23100.1"/>
    <property type="molecule type" value="Genomic_DNA"/>
</dbReference>
<organism evidence="16 17">
    <name type="scientific">Pomacea canaliculata</name>
    <name type="common">Golden apple snail</name>
    <dbReference type="NCBI Taxonomy" id="400727"/>
    <lineage>
        <taxon>Eukaryota</taxon>
        <taxon>Metazoa</taxon>
        <taxon>Spiralia</taxon>
        <taxon>Lophotrochozoa</taxon>
        <taxon>Mollusca</taxon>
        <taxon>Gastropoda</taxon>
        <taxon>Caenogastropoda</taxon>
        <taxon>Architaenioglossa</taxon>
        <taxon>Ampullarioidea</taxon>
        <taxon>Ampullariidae</taxon>
        <taxon>Pomacea</taxon>
    </lineage>
</organism>
<dbReference type="GO" id="GO:0008270">
    <property type="term" value="F:zinc ion binding"/>
    <property type="evidence" value="ECO:0007669"/>
    <property type="project" value="UniProtKB-KW"/>
</dbReference>
<dbReference type="Gene3D" id="3.30.40.10">
    <property type="entry name" value="Zinc/RING finger domain, C3HC4 (zinc finger)"/>
    <property type="match status" value="1"/>
</dbReference>
<dbReference type="GO" id="GO:0006325">
    <property type="term" value="P:chromatin organization"/>
    <property type="evidence" value="ECO:0007669"/>
    <property type="project" value="UniProtKB-KW"/>
</dbReference>
<evidence type="ECO:0000256" key="8">
    <source>
        <dbReference type="ARBA" id="ARBA00022843"/>
    </source>
</evidence>
<dbReference type="Pfam" id="PF21524">
    <property type="entry name" value="SAMD1_WH"/>
    <property type="match status" value="1"/>
</dbReference>
<keyword evidence="3" id="KW-1017">Isopeptide bond</keyword>
<feature type="domain" description="SAM" evidence="14">
    <location>
        <begin position="538"/>
        <end position="606"/>
    </location>
</feature>
<keyword evidence="10" id="KW-0539">Nucleus</keyword>
<evidence type="ECO:0000256" key="12">
    <source>
        <dbReference type="SAM" id="MobiDB-lite"/>
    </source>
</evidence>
<dbReference type="GO" id="GO:0005634">
    <property type="term" value="C:nucleus"/>
    <property type="evidence" value="ECO:0007669"/>
    <property type="project" value="UniProtKB-SubCell"/>
</dbReference>
<gene>
    <name evidence="16" type="ORF">C0Q70_16362</name>
</gene>
<keyword evidence="7" id="KW-0862">Zinc</keyword>
<evidence type="ECO:0000256" key="1">
    <source>
        <dbReference type="ARBA" id="ARBA00004123"/>
    </source>
</evidence>
<evidence type="ECO:0000256" key="11">
    <source>
        <dbReference type="PROSITE-ProRule" id="PRU00146"/>
    </source>
</evidence>
<dbReference type="SUPFAM" id="SSF47769">
    <property type="entry name" value="SAM/Pointed domain"/>
    <property type="match status" value="1"/>
</dbReference>
<evidence type="ECO:0000313" key="16">
    <source>
        <dbReference type="EMBL" id="PVD23100.1"/>
    </source>
</evidence>
<feature type="domain" description="PHD-type" evidence="13">
    <location>
        <begin position="389"/>
        <end position="439"/>
    </location>
</feature>
<dbReference type="Proteomes" id="UP000245119">
    <property type="component" value="Linkage Group LG10"/>
</dbReference>
<proteinExistence type="predicted"/>
<name>A0A2T7NPK1_POMCA</name>
<evidence type="ECO:0000313" key="17">
    <source>
        <dbReference type="Proteomes" id="UP000245119"/>
    </source>
</evidence>
<reference evidence="16 17" key="1">
    <citation type="submission" date="2018-04" db="EMBL/GenBank/DDBJ databases">
        <title>The genome of golden apple snail Pomacea canaliculata provides insight into stress tolerance and invasive adaptation.</title>
        <authorList>
            <person name="Liu C."/>
            <person name="Liu B."/>
            <person name="Ren Y."/>
            <person name="Zhang Y."/>
            <person name="Wang H."/>
            <person name="Li S."/>
            <person name="Jiang F."/>
            <person name="Yin L."/>
            <person name="Zhang G."/>
            <person name="Qian W."/>
            <person name="Fan W."/>
        </authorList>
    </citation>
    <scope>NUCLEOTIDE SEQUENCE [LARGE SCALE GENOMIC DNA]</scope>
    <source>
        <strain evidence="16">SZHN2017</strain>
        <tissue evidence="16">Muscle</tissue>
    </source>
</reference>
<protein>
    <recommendedName>
        <fullName evidence="18">Histone acetyltransferase</fullName>
    </recommendedName>
</protein>
<dbReference type="PANTHER" id="PTHR12247">
    <property type="entry name" value="POLYCOMB GROUP PROTEIN"/>
    <property type="match status" value="1"/>
</dbReference>
<dbReference type="STRING" id="400727.A0A2T7NPK1"/>
<keyword evidence="17" id="KW-1185">Reference proteome</keyword>
<dbReference type="PROSITE" id="PS52014">
    <property type="entry name" value="SAMD1_WH"/>
    <property type="match status" value="1"/>
</dbReference>
<evidence type="ECO:0000259" key="14">
    <source>
        <dbReference type="PROSITE" id="PS50105"/>
    </source>
</evidence>
<dbReference type="AlphaFoldDB" id="A0A2T7NPK1"/>
<keyword evidence="8" id="KW-0832">Ubl conjugation</keyword>
<dbReference type="CDD" id="cd15527">
    <property type="entry name" value="PHD2_KAT6A_6B"/>
    <property type="match status" value="1"/>
</dbReference>
<dbReference type="InterPro" id="IPR013761">
    <property type="entry name" value="SAM/pointed_sf"/>
</dbReference>
<dbReference type="SUPFAM" id="SSF57903">
    <property type="entry name" value="FYVE/PHD zinc finger"/>
    <property type="match status" value="2"/>
</dbReference>
<keyword evidence="4" id="KW-0597">Phosphoprotein</keyword>
<keyword evidence="6 11" id="KW-0863">Zinc-finger</keyword>